<dbReference type="EMBL" id="JACHMB010000001">
    <property type="protein sequence ID" value="MBB5777625.1"/>
    <property type="molecule type" value="Genomic_DNA"/>
</dbReference>
<evidence type="ECO:0000313" key="2">
    <source>
        <dbReference type="Proteomes" id="UP000579153"/>
    </source>
</evidence>
<proteinExistence type="predicted"/>
<keyword evidence="2" id="KW-1185">Reference proteome</keyword>
<protein>
    <submittedName>
        <fullName evidence="1">Uncharacterized protein</fullName>
    </submittedName>
</protein>
<accession>A0A7W9LBE9</accession>
<organism evidence="1 2">
    <name type="scientific">Nonomuraea jabiensis</name>
    <dbReference type="NCBI Taxonomy" id="882448"/>
    <lineage>
        <taxon>Bacteria</taxon>
        <taxon>Bacillati</taxon>
        <taxon>Actinomycetota</taxon>
        <taxon>Actinomycetes</taxon>
        <taxon>Streptosporangiales</taxon>
        <taxon>Streptosporangiaceae</taxon>
        <taxon>Nonomuraea</taxon>
    </lineage>
</organism>
<gene>
    <name evidence="1" type="ORF">HD596_004381</name>
</gene>
<sequence>MTDLIERIEDTIKVDAYQFMLMDNDGSANRPASALAIEDLGAQLKNPDVWFVATANIAIVKSNVADWHVADVALELWDGHPPADDKGWIKSVTTQMYCSSGRMLLVQTLGRPSRKSLNLRAADRTWSVRCSLGPGKGERYIEDGPPQGLESYRLQFWPSL</sequence>
<dbReference type="RefSeq" id="WP_185071163.1">
    <property type="nucleotide sequence ID" value="NZ_JACHMB010000001.1"/>
</dbReference>
<comment type="caution">
    <text evidence="1">The sequence shown here is derived from an EMBL/GenBank/DDBJ whole genome shotgun (WGS) entry which is preliminary data.</text>
</comment>
<evidence type="ECO:0000313" key="1">
    <source>
        <dbReference type="EMBL" id="MBB5777625.1"/>
    </source>
</evidence>
<dbReference type="AlphaFoldDB" id="A0A7W9LBE9"/>
<reference evidence="1 2" key="1">
    <citation type="submission" date="2020-08" db="EMBL/GenBank/DDBJ databases">
        <title>Sequencing the genomes of 1000 actinobacteria strains.</title>
        <authorList>
            <person name="Klenk H.-P."/>
        </authorList>
    </citation>
    <scope>NUCLEOTIDE SEQUENCE [LARGE SCALE GENOMIC DNA]</scope>
    <source>
        <strain evidence="1 2">DSM 45507</strain>
    </source>
</reference>
<name>A0A7W9LBE9_9ACTN</name>
<dbReference type="Proteomes" id="UP000579153">
    <property type="component" value="Unassembled WGS sequence"/>
</dbReference>